<evidence type="ECO:0000313" key="3">
    <source>
        <dbReference type="Proteomes" id="UP001597548"/>
    </source>
</evidence>
<comment type="caution">
    <text evidence="2">The sequence shown here is derived from an EMBL/GenBank/DDBJ whole genome shotgun (WGS) entry which is preliminary data.</text>
</comment>
<feature type="chain" id="PRO_5047463324" evidence="1">
    <location>
        <begin position="22"/>
        <end position="385"/>
    </location>
</feature>
<reference evidence="3" key="1">
    <citation type="journal article" date="2019" name="Int. J. Syst. Evol. Microbiol.">
        <title>The Global Catalogue of Microorganisms (GCM) 10K type strain sequencing project: providing services to taxonomists for standard genome sequencing and annotation.</title>
        <authorList>
            <consortium name="The Broad Institute Genomics Platform"/>
            <consortium name="The Broad Institute Genome Sequencing Center for Infectious Disease"/>
            <person name="Wu L."/>
            <person name="Ma J."/>
        </authorList>
    </citation>
    <scope>NUCLEOTIDE SEQUENCE [LARGE SCALE GENOMIC DNA]</scope>
    <source>
        <strain evidence="3">KCTC 32514</strain>
    </source>
</reference>
<name>A0ABW5ZRM9_9FLAO</name>
<proteinExistence type="predicted"/>
<keyword evidence="3" id="KW-1185">Reference proteome</keyword>
<dbReference type="RefSeq" id="WP_194508588.1">
    <property type="nucleotide sequence ID" value="NZ_JADILU010000005.1"/>
</dbReference>
<accession>A0ABW5ZRM9</accession>
<evidence type="ECO:0000256" key="1">
    <source>
        <dbReference type="SAM" id="SignalP"/>
    </source>
</evidence>
<evidence type="ECO:0000313" key="2">
    <source>
        <dbReference type="EMBL" id="MFD2915100.1"/>
    </source>
</evidence>
<keyword evidence="1" id="KW-0732">Signal</keyword>
<gene>
    <name evidence="2" type="ORF">ACFS29_05585</name>
</gene>
<sequence length="385" mass="44827">MNTKIFILFLVSLLHFQLCKAQQSQSTLPKVENHLNGELDYTHEALDLVQRQVNGEQIILGKIKKDGTIQFNLQEFNIKALYDSIPLQHQDFHQLFKIDSSCKDRDVFADTSFDDVYSQKYKLLVKKYGMNIAILEPASNNNINSSNYFWFYIDRAISFKEKCSKVNNRTGDIYANINADIQFEKGWNFIEETIEIVNTDSKGDSLVTQLSKIQFTKTLPINKKVKWSLRQIQEDKKIQTAKRLYNVTPLTKEQFEKWAPNKLSDLRVTTKEHGNTPKGQKNKNNIHLTYTNKTQEREIDLYVVDCAMNPNDLEMINFAYAMQNNGKDEKDMKPYVAKYSEQTKATQLLFKVEDRLFVNASGVNINAEELWDYIKNLKVENLLKK</sequence>
<dbReference type="Proteomes" id="UP001597548">
    <property type="component" value="Unassembled WGS sequence"/>
</dbReference>
<feature type="signal peptide" evidence="1">
    <location>
        <begin position="1"/>
        <end position="21"/>
    </location>
</feature>
<protein>
    <submittedName>
        <fullName evidence="2">Uncharacterized protein</fullName>
    </submittedName>
</protein>
<organism evidence="2 3">
    <name type="scientific">Psychroserpens luteus</name>
    <dbReference type="NCBI Taxonomy" id="1434066"/>
    <lineage>
        <taxon>Bacteria</taxon>
        <taxon>Pseudomonadati</taxon>
        <taxon>Bacteroidota</taxon>
        <taxon>Flavobacteriia</taxon>
        <taxon>Flavobacteriales</taxon>
        <taxon>Flavobacteriaceae</taxon>
        <taxon>Psychroserpens</taxon>
    </lineage>
</organism>
<dbReference type="EMBL" id="JBHUOS010000002">
    <property type="protein sequence ID" value="MFD2915100.1"/>
    <property type="molecule type" value="Genomic_DNA"/>
</dbReference>